<comment type="caution">
    <text evidence="2">The sequence shown here is derived from an EMBL/GenBank/DDBJ whole genome shotgun (WGS) entry which is preliminary data.</text>
</comment>
<reference evidence="2 3" key="1">
    <citation type="journal article" date="2013" name="Int. J. Syst. Evol. Microbiol.">
        <title>Tumebacillus flagellatus sp. nov., an alpha-amylase/pullulanase-producing bacterium isolated from cassava wastewater.</title>
        <authorList>
            <person name="Wang Q."/>
            <person name="Xie N."/>
            <person name="Qin Y."/>
            <person name="Shen N."/>
            <person name="Zhu J."/>
            <person name="Mi H."/>
            <person name="Huang R."/>
        </authorList>
    </citation>
    <scope>NUCLEOTIDE SEQUENCE [LARGE SCALE GENOMIC DNA]</scope>
    <source>
        <strain evidence="2 3">GST4</strain>
    </source>
</reference>
<feature type="compositionally biased region" description="Basic and acidic residues" evidence="1">
    <location>
        <begin position="103"/>
        <end position="125"/>
    </location>
</feature>
<keyword evidence="3" id="KW-1185">Reference proteome</keyword>
<evidence type="ECO:0000256" key="1">
    <source>
        <dbReference type="SAM" id="MobiDB-lite"/>
    </source>
</evidence>
<feature type="region of interest" description="Disordered" evidence="1">
    <location>
        <begin position="165"/>
        <end position="184"/>
    </location>
</feature>
<feature type="compositionally biased region" description="Polar residues" evidence="1">
    <location>
        <begin position="90"/>
        <end position="102"/>
    </location>
</feature>
<dbReference type="Proteomes" id="UP000027931">
    <property type="component" value="Unassembled WGS sequence"/>
</dbReference>
<proteinExistence type="predicted"/>
<feature type="region of interest" description="Disordered" evidence="1">
    <location>
        <begin position="25"/>
        <end position="134"/>
    </location>
</feature>
<evidence type="ECO:0000313" key="2">
    <source>
        <dbReference type="EMBL" id="KEO83804.1"/>
    </source>
</evidence>
<evidence type="ECO:0000313" key="3">
    <source>
        <dbReference type="Proteomes" id="UP000027931"/>
    </source>
</evidence>
<protein>
    <submittedName>
        <fullName evidence="2">Uncharacterized protein</fullName>
    </submittedName>
</protein>
<organism evidence="2 3">
    <name type="scientific">Tumebacillus flagellatus</name>
    <dbReference type="NCBI Taxonomy" id="1157490"/>
    <lineage>
        <taxon>Bacteria</taxon>
        <taxon>Bacillati</taxon>
        <taxon>Bacillota</taxon>
        <taxon>Bacilli</taxon>
        <taxon>Bacillales</taxon>
        <taxon>Alicyclobacillaceae</taxon>
        <taxon>Tumebacillus</taxon>
    </lineage>
</organism>
<accession>A0A074LRQ9</accession>
<name>A0A074LRQ9_9BACL</name>
<dbReference type="EMBL" id="JMIR01000008">
    <property type="protein sequence ID" value="KEO83804.1"/>
    <property type="molecule type" value="Genomic_DNA"/>
</dbReference>
<sequence length="215" mass="23953">MSALWTIIVIIGFIVNVIRAIGKSKSNRQGGQRAGHPPSTGRQLPSRTSQIPQTPNPTPPPVATQTETSSSSETGPYQEQSAYEWIFGKQSPSSGGWSSGTNERADRSAGVRQDARSGTRTPDPEAHDDEDWIEPVQPSVHMDLEVLQESRRDVVHETVHESLHVRRSRLDEAPAPERAKHPLRMNRQSLLQAMLLKEALDPPRSLRPWKPGNRR</sequence>
<feature type="compositionally biased region" description="Low complexity" evidence="1">
    <location>
        <begin position="63"/>
        <end position="74"/>
    </location>
</feature>
<dbReference type="AlphaFoldDB" id="A0A074LRQ9"/>
<dbReference type="RefSeq" id="WP_038086212.1">
    <property type="nucleotide sequence ID" value="NZ_JMIR01000008.1"/>
</dbReference>
<dbReference type="STRING" id="1157490.EL26_07755"/>
<feature type="compositionally biased region" description="Basic and acidic residues" evidence="1">
    <location>
        <begin position="165"/>
        <end position="180"/>
    </location>
</feature>
<gene>
    <name evidence="2" type="ORF">EL26_07755</name>
</gene>